<name>A0A1G7YFS0_9ACTN</name>
<accession>A0A1G7YFS0</accession>
<evidence type="ECO:0000313" key="2">
    <source>
        <dbReference type="Proteomes" id="UP000198863"/>
    </source>
</evidence>
<keyword evidence="1" id="KW-0489">Methyltransferase</keyword>
<evidence type="ECO:0000313" key="1">
    <source>
        <dbReference type="EMBL" id="SDG95214.1"/>
    </source>
</evidence>
<dbReference type="AlphaFoldDB" id="A0A1G7YFS0"/>
<dbReference type="Pfam" id="PF13489">
    <property type="entry name" value="Methyltransf_23"/>
    <property type="match status" value="1"/>
</dbReference>
<dbReference type="RefSeq" id="WP_165640329.1">
    <property type="nucleotide sequence ID" value="NZ_FNCF01000007.1"/>
</dbReference>
<reference evidence="2" key="1">
    <citation type="submission" date="2016-10" db="EMBL/GenBank/DDBJ databases">
        <authorList>
            <person name="Varghese N."/>
            <person name="Submissions S."/>
        </authorList>
    </citation>
    <scope>NUCLEOTIDE SEQUENCE [LARGE SCALE GENOMIC DNA]</scope>
    <source>
        <strain evidence="2">DSM 44526</strain>
    </source>
</reference>
<dbReference type="InterPro" id="IPR029063">
    <property type="entry name" value="SAM-dependent_MTases_sf"/>
</dbReference>
<dbReference type="Gene3D" id="3.40.50.150">
    <property type="entry name" value="Vaccinia Virus protein VP39"/>
    <property type="match status" value="1"/>
</dbReference>
<keyword evidence="2" id="KW-1185">Reference proteome</keyword>
<sequence length="164" mass="17717">MHAEAMGWLTEQAATLTDVDTVIDLGGRNINGTPRGLWPAADYTVIDLHPGPGVDVVADCRDWAPDDKVDLVVCAEVLEHTDDVPGVLEAAAGWLRQGGTLLVTAAAEPRAPHSHHDGGPLQPGEHYQNVTRAALADALAHGWYDPEIIHDEVHGDIYCRVQRR</sequence>
<dbReference type="Proteomes" id="UP000198863">
    <property type="component" value="Unassembled WGS sequence"/>
</dbReference>
<proteinExistence type="predicted"/>
<dbReference type="GO" id="GO:0032259">
    <property type="term" value="P:methylation"/>
    <property type="evidence" value="ECO:0007669"/>
    <property type="project" value="UniProtKB-KW"/>
</dbReference>
<keyword evidence="1" id="KW-0808">Transferase</keyword>
<dbReference type="SUPFAM" id="SSF53335">
    <property type="entry name" value="S-adenosyl-L-methionine-dependent methyltransferases"/>
    <property type="match status" value="1"/>
</dbReference>
<gene>
    <name evidence="1" type="ORF">SAMN05660324_3938</name>
</gene>
<dbReference type="EMBL" id="FNCF01000007">
    <property type="protein sequence ID" value="SDG95214.1"/>
    <property type="molecule type" value="Genomic_DNA"/>
</dbReference>
<organism evidence="1 2">
    <name type="scientific">Klenkia brasiliensis</name>
    <dbReference type="NCBI Taxonomy" id="333142"/>
    <lineage>
        <taxon>Bacteria</taxon>
        <taxon>Bacillati</taxon>
        <taxon>Actinomycetota</taxon>
        <taxon>Actinomycetes</taxon>
        <taxon>Geodermatophilales</taxon>
        <taxon>Geodermatophilaceae</taxon>
        <taxon>Klenkia</taxon>
    </lineage>
</organism>
<protein>
    <submittedName>
        <fullName evidence="1">Methyltransferase domain-containing protein</fullName>
    </submittedName>
</protein>
<dbReference type="GO" id="GO:0008168">
    <property type="term" value="F:methyltransferase activity"/>
    <property type="evidence" value="ECO:0007669"/>
    <property type="project" value="UniProtKB-KW"/>
</dbReference>